<dbReference type="PANTHER" id="PTHR47139">
    <property type="entry name" value="TUMOR NECROSIS FACTOR RECEPTOR SUPERFAMILY MEMBER 9"/>
    <property type="match status" value="1"/>
</dbReference>
<evidence type="ECO:0000313" key="5">
    <source>
        <dbReference type="EMBL" id="CAG5980191.1"/>
    </source>
</evidence>
<dbReference type="PANTHER" id="PTHR47139:SF3">
    <property type="entry name" value="SI:CH73-361P23.3"/>
    <property type="match status" value="1"/>
</dbReference>
<gene>
    <name evidence="5" type="ORF">MMEN_LOCUS16227</name>
</gene>
<comment type="caution">
    <text evidence="5">The sequence shown here is derived from an EMBL/GenBank/DDBJ whole genome shotgun (WGS) entry which is preliminary data.</text>
</comment>
<dbReference type="SUPFAM" id="SSF57586">
    <property type="entry name" value="TNF receptor-like"/>
    <property type="match status" value="1"/>
</dbReference>
<keyword evidence="3" id="KW-0732">Signal</keyword>
<dbReference type="Proteomes" id="UP000677803">
    <property type="component" value="Unassembled WGS sequence"/>
</dbReference>
<feature type="disulfide bond" evidence="1">
    <location>
        <begin position="43"/>
        <end position="58"/>
    </location>
</feature>
<evidence type="ECO:0000256" key="3">
    <source>
        <dbReference type="SAM" id="SignalP"/>
    </source>
</evidence>
<keyword evidence="2" id="KW-0812">Transmembrane</keyword>
<proteinExistence type="predicted"/>
<dbReference type="SMART" id="SM00208">
    <property type="entry name" value="TNFR"/>
    <property type="match status" value="2"/>
</dbReference>
<accession>A0A8S4BKQ2</accession>
<sequence length="278" mass="30882">MVLCSLLIFILAFNQLVVDLDAWTCPKGEKVSESKKGQKCVPCDEGYFQPTENTSKRCKACNYCKEGSTQTQSCTKQKDAECKCRQGFVPYNSGSIICKCDKGYEEKQGECSKCRDGYFSPRIGTTCRKWKDCTKEGVKINGTPTSDVVCNEEKGNSPIATVPSPSRNVSVKPLETHPRREGTNTLMTHFTTTRAQKSTETTTVQPPFLVDTGNHLAKALPFFGIGLVLVLTAVTCKLCITPCWKKRPTRHANDSHCRRPVEESCETSESFIKLNPEP</sequence>
<dbReference type="EMBL" id="CAJRST010033334">
    <property type="protein sequence ID" value="CAG5980191.1"/>
    <property type="molecule type" value="Genomic_DNA"/>
</dbReference>
<evidence type="ECO:0000259" key="4">
    <source>
        <dbReference type="PROSITE" id="PS50050"/>
    </source>
</evidence>
<dbReference type="PROSITE" id="PS50050">
    <property type="entry name" value="TNFR_NGFR_2"/>
    <property type="match status" value="1"/>
</dbReference>
<reference evidence="5" key="1">
    <citation type="submission" date="2021-05" db="EMBL/GenBank/DDBJ databases">
        <authorList>
            <person name="Tigano A."/>
        </authorList>
    </citation>
    <scope>NUCLEOTIDE SEQUENCE</scope>
</reference>
<feature type="chain" id="PRO_5035904566" evidence="3">
    <location>
        <begin position="23"/>
        <end position="278"/>
    </location>
</feature>
<keyword evidence="6" id="KW-1185">Reference proteome</keyword>
<keyword evidence="2" id="KW-0472">Membrane</keyword>
<feature type="transmembrane region" description="Helical" evidence="2">
    <location>
        <begin position="219"/>
        <end position="240"/>
    </location>
</feature>
<protein>
    <submittedName>
        <fullName evidence="5">(Atlantic silverside) hypothetical protein</fullName>
    </submittedName>
</protein>
<evidence type="ECO:0000256" key="1">
    <source>
        <dbReference type="PROSITE-ProRule" id="PRU00206"/>
    </source>
</evidence>
<dbReference type="OrthoDB" id="9932129at2759"/>
<feature type="disulfide bond" evidence="1">
    <location>
        <begin position="64"/>
        <end position="82"/>
    </location>
</feature>
<feature type="signal peptide" evidence="3">
    <location>
        <begin position="1"/>
        <end position="22"/>
    </location>
</feature>
<dbReference type="Gene3D" id="2.10.50.10">
    <property type="entry name" value="Tumor Necrosis Factor Receptor, subunit A, domain 2"/>
    <property type="match status" value="2"/>
</dbReference>
<evidence type="ECO:0000313" key="6">
    <source>
        <dbReference type="Proteomes" id="UP000677803"/>
    </source>
</evidence>
<feature type="domain" description="TNFR-Cys" evidence="4">
    <location>
        <begin position="42"/>
        <end position="82"/>
    </location>
</feature>
<feature type="repeat" description="TNFR-Cys" evidence="1">
    <location>
        <begin position="42"/>
        <end position="82"/>
    </location>
</feature>
<dbReference type="AlphaFoldDB" id="A0A8S4BKQ2"/>
<name>A0A8S4BKQ2_9TELE</name>
<keyword evidence="1" id="KW-1015">Disulfide bond</keyword>
<organism evidence="5 6">
    <name type="scientific">Menidia menidia</name>
    <name type="common">Atlantic silverside</name>
    <dbReference type="NCBI Taxonomy" id="238744"/>
    <lineage>
        <taxon>Eukaryota</taxon>
        <taxon>Metazoa</taxon>
        <taxon>Chordata</taxon>
        <taxon>Craniata</taxon>
        <taxon>Vertebrata</taxon>
        <taxon>Euteleostomi</taxon>
        <taxon>Actinopterygii</taxon>
        <taxon>Neopterygii</taxon>
        <taxon>Teleostei</taxon>
        <taxon>Neoteleostei</taxon>
        <taxon>Acanthomorphata</taxon>
        <taxon>Ovalentaria</taxon>
        <taxon>Atherinomorphae</taxon>
        <taxon>Atheriniformes</taxon>
        <taxon>Atherinopsidae</taxon>
        <taxon>Menidiinae</taxon>
        <taxon>Menidia</taxon>
    </lineage>
</organism>
<dbReference type="Pfam" id="PF00020">
    <property type="entry name" value="TNFR_c6"/>
    <property type="match status" value="2"/>
</dbReference>
<dbReference type="GO" id="GO:0038023">
    <property type="term" value="F:signaling receptor activity"/>
    <property type="evidence" value="ECO:0007669"/>
    <property type="project" value="TreeGrafter"/>
</dbReference>
<feature type="disulfide bond" evidence="1">
    <location>
        <begin position="61"/>
        <end position="74"/>
    </location>
</feature>
<evidence type="ECO:0000256" key="2">
    <source>
        <dbReference type="SAM" id="Phobius"/>
    </source>
</evidence>
<keyword evidence="2" id="KW-1133">Transmembrane helix</keyword>
<dbReference type="InterPro" id="IPR001368">
    <property type="entry name" value="TNFR/NGFR_Cys_rich_reg"/>
</dbReference>
<dbReference type="GO" id="GO:0042127">
    <property type="term" value="P:regulation of cell population proliferation"/>
    <property type="evidence" value="ECO:0007669"/>
    <property type="project" value="TreeGrafter"/>
</dbReference>